<keyword evidence="12 14" id="KW-0472">Membrane</keyword>
<dbReference type="OrthoDB" id="6500128at2759"/>
<dbReference type="InterPro" id="IPR017871">
    <property type="entry name" value="ABC_transporter-like_CS"/>
</dbReference>
<evidence type="ECO:0000313" key="18">
    <source>
        <dbReference type="Proteomes" id="UP000646827"/>
    </source>
</evidence>
<dbReference type="CDD" id="cd03250">
    <property type="entry name" value="ABCC_MRP_domain1"/>
    <property type="match status" value="1"/>
</dbReference>
<feature type="compositionally biased region" description="Polar residues" evidence="13">
    <location>
        <begin position="852"/>
        <end position="862"/>
    </location>
</feature>
<dbReference type="Pfam" id="PF00664">
    <property type="entry name" value="ABC_membrane"/>
    <property type="match status" value="2"/>
</dbReference>
<feature type="transmembrane region" description="Helical" evidence="14">
    <location>
        <begin position="1007"/>
        <end position="1031"/>
    </location>
</feature>
<feature type="domain" description="ABC transmembrane type-1" evidence="16">
    <location>
        <begin position="966"/>
        <end position="1254"/>
    </location>
</feature>
<dbReference type="FunFam" id="3.40.50.300:FF:000450">
    <property type="entry name" value="ABC transporter C family member 2"/>
    <property type="match status" value="1"/>
</dbReference>
<evidence type="ECO:0000256" key="7">
    <source>
        <dbReference type="ARBA" id="ARBA00022737"/>
    </source>
</evidence>
<dbReference type="InterPro" id="IPR003439">
    <property type="entry name" value="ABC_transporter-like_ATP-bd"/>
</dbReference>
<evidence type="ECO:0000256" key="6">
    <source>
        <dbReference type="ARBA" id="ARBA00022692"/>
    </source>
</evidence>
<evidence type="ECO:0000256" key="14">
    <source>
        <dbReference type="SAM" id="Phobius"/>
    </source>
</evidence>
<evidence type="ECO:0000256" key="3">
    <source>
        <dbReference type="ARBA" id="ARBA00022448"/>
    </source>
</evidence>
<comment type="similarity">
    <text evidence="2">Belongs to the ABC transporter superfamily. ABCC family. Conjugate transporter (TC 3.A.1.208) subfamily.</text>
</comment>
<keyword evidence="3" id="KW-0813">Transport</keyword>
<feature type="transmembrane region" description="Helical" evidence="14">
    <location>
        <begin position="337"/>
        <end position="362"/>
    </location>
</feature>
<evidence type="ECO:0000256" key="1">
    <source>
        <dbReference type="ARBA" id="ARBA00004128"/>
    </source>
</evidence>
<evidence type="ECO:0000256" key="9">
    <source>
        <dbReference type="ARBA" id="ARBA00022840"/>
    </source>
</evidence>
<dbReference type="CDD" id="cd18603">
    <property type="entry name" value="ABC_6TM_MRP1_2_3_6_D2_like"/>
    <property type="match status" value="1"/>
</dbReference>
<evidence type="ECO:0000256" key="2">
    <source>
        <dbReference type="ARBA" id="ARBA00009726"/>
    </source>
</evidence>
<protein>
    <submittedName>
        <fullName evidence="17">Uncharacterized protein</fullName>
    </submittedName>
</protein>
<name>A0A8H7SAZ7_9FUNG</name>
<feature type="domain" description="ABC transporter" evidence="15">
    <location>
        <begin position="625"/>
        <end position="850"/>
    </location>
</feature>
<feature type="transmembrane region" description="Helical" evidence="14">
    <location>
        <begin position="124"/>
        <end position="142"/>
    </location>
</feature>
<dbReference type="InterPro" id="IPR011527">
    <property type="entry name" value="ABC1_TM_dom"/>
</dbReference>
<dbReference type="PROSITE" id="PS50893">
    <property type="entry name" value="ABC_TRANSPORTER_2"/>
    <property type="match status" value="2"/>
</dbReference>
<feature type="transmembrane region" description="Helical" evidence="14">
    <location>
        <begin position="185"/>
        <end position="204"/>
    </location>
</feature>
<dbReference type="Pfam" id="PF24357">
    <property type="entry name" value="TMD0_ABC"/>
    <property type="match status" value="1"/>
</dbReference>
<evidence type="ECO:0000256" key="4">
    <source>
        <dbReference type="ARBA" id="ARBA00022553"/>
    </source>
</evidence>
<comment type="subcellular location">
    <subcellularLocation>
        <location evidence="1">Vacuole membrane</location>
        <topology evidence="1">Multi-pass membrane protein</topology>
    </subcellularLocation>
</comment>
<dbReference type="InterPro" id="IPR050173">
    <property type="entry name" value="ABC_transporter_C-like"/>
</dbReference>
<feature type="transmembrane region" description="Helical" evidence="14">
    <location>
        <begin position="964"/>
        <end position="986"/>
    </location>
</feature>
<feature type="transmembrane region" description="Helical" evidence="14">
    <location>
        <begin position="288"/>
        <end position="306"/>
    </location>
</feature>
<feature type="transmembrane region" description="Helical" evidence="14">
    <location>
        <begin position="414"/>
        <end position="436"/>
    </location>
</feature>
<dbReference type="InterPro" id="IPR003593">
    <property type="entry name" value="AAA+_ATPase"/>
</dbReference>
<dbReference type="FunFam" id="1.20.1560.10:FF:000001">
    <property type="entry name" value="ATP-binding cassette subfamily C member 1"/>
    <property type="match status" value="1"/>
</dbReference>
<evidence type="ECO:0000256" key="8">
    <source>
        <dbReference type="ARBA" id="ARBA00022741"/>
    </source>
</evidence>
<sequence>MATYESGQWVLSAPLDETKDQPQWLGMCQDIEGWGPFSEIRVPDFTPCFEDTIVMMFPSVFLLIGGVARLLILSKREPFPADMTRNWLYFVKMTVLLLLLLTNAATVVLHAINAPDWIEDAKILAQGFNVIVLVFAIGIHHLEYTRNKISSAVLLFYWLFVLVANSIKLRTLITLDEPSLDPTQFVLFVVNATLGLLVFILELIPRPKSQYVMLEDDEHECPEETTNIFGRLTFTWMTPLMRLGYREPLIMDDLWNLKDDNQSAIIGDVFQKHWDDELKKEKPSLIRALIRTVGGPYLFAAFFKLLQDILQFTQPMLLRELMNWVASYSSGDPTVPAYQGVFIAVGMFLTAVSQTMFLHQYFHRCFTTGMRLRAALVTAIYRKTLVLSNGSRQDSTVGEIVNHMSVDAQRLMDLCTYFHIVWSGPFQIIIALGLLWGTMGPSIWAGVAVMILAIPLNTFLARKMRNLQKIQMGNKDARVKLMNEILNGIKVIKLYAWEKPFLEKIGYIRNDLELATLKKIGVFTAVQNFTWSSIPFFVSLSTFAVFIATSGVALTSQIAFVAISLFTLLQFPLSVFPNVITSIIEASVSLYRIENYLSSEELDPTAVIHEDYRAIPGWTPDVPLVEIENGSFKWSDADSNLVLKDINLGVKKGDVTAIVGRVGSGKSSLISALLGDMVKKDGKVTLRGSIAYVPQQPWVMNATLRDNIVFGHRWDPIFYDRVLEACSLKSDIQILSAGDQTEIGERGINLSGGQKARVSLARAIYARADIYLLDDPLSAVDAHVGRHIFDHVVGPDGILKNKARILVTHGIAFLHRVDNVVMLREGEVILNGTFDELMSQRSELYALMTDYGNQRNGSGNTSEDGDTDDTLETSHEDVQATDPGHCEEEAALNREQEYTRRERLSSISSGSSSMTLRRASLASIGKHVKKAQSKDRLMTVEETAKGSVDTSVHKEYAKSCSVSGVVMVLGFQILAQIAGVGANVWLKHWTTDDKSGGGSQFSVWINLAIYAAIGWSGTLFTVSQTLALWILCAIRSARVLHASMLESVVRSPMSFFDTTPLGRILNRFSKDQHTVDEVLPRSFQGYFRVLFAVVATIIVIAVSTPFFLILVIPLGFIYVYIQRYYLATSRELKRLDSVGKSPIYSHFQETIAGVSTIRAYGQQRRFTFENETRLDDNQRAYFPSIACNRWLAVRLEFLGSIIIFGAAIFAVIGVIYGTGTSIIDAGVVGLSVSYALSVTQALNWVIRTYCEIETNIVSVERVKEYIELPTEKYESSRTVTKEWPEKGQIHFQHYGARYRPGLDLALRDLSMDIRPREKIGIVGRTGAGKSSMSLSLFRIIEAAKGNITIDGVDISTLCLFDLRSRLTIIPQDPVLFAGNVRENLDPFGTASDAELWNSLELAHLKDHVSKMEGKLNAVVLEGGENFSVGQRQLICLARALLRKTNILVLDEATAAIDVETDAIIQETIREQFADCTILTIAHRINTVMDSDRILVLDQGNIAEFDLPEKLLENKDSVFYSMAREAGLVD</sequence>
<dbReference type="PROSITE" id="PS50929">
    <property type="entry name" value="ABC_TM1F"/>
    <property type="match status" value="2"/>
</dbReference>
<dbReference type="GO" id="GO:0005524">
    <property type="term" value="F:ATP binding"/>
    <property type="evidence" value="ECO:0007669"/>
    <property type="project" value="UniProtKB-KW"/>
</dbReference>
<keyword evidence="11 14" id="KW-1133">Transmembrane helix</keyword>
<dbReference type="InterPro" id="IPR056227">
    <property type="entry name" value="TMD0_ABC"/>
</dbReference>
<dbReference type="GO" id="GO:0000329">
    <property type="term" value="C:fungal-type vacuole membrane"/>
    <property type="evidence" value="ECO:0007669"/>
    <property type="project" value="UniProtKB-ARBA"/>
</dbReference>
<keyword evidence="9" id="KW-0067">ATP-binding</keyword>
<accession>A0A8H7SAZ7</accession>
<evidence type="ECO:0000256" key="10">
    <source>
        <dbReference type="ARBA" id="ARBA00022967"/>
    </source>
</evidence>
<evidence type="ECO:0000256" key="13">
    <source>
        <dbReference type="SAM" id="MobiDB-lite"/>
    </source>
</evidence>
<dbReference type="SUPFAM" id="SSF52540">
    <property type="entry name" value="P-loop containing nucleoside triphosphate hydrolases"/>
    <property type="match status" value="2"/>
</dbReference>
<evidence type="ECO:0000313" key="17">
    <source>
        <dbReference type="EMBL" id="KAG2225213.1"/>
    </source>
</evidence>
<dbReference type="Pfam" id="PF00005">
    <property type="entry name" value="ABC_tran"/>
    <property type="match status" value="2"/>
</dbReference>
<keyword evidence="18" id="KW-1185">Reference proteome</keyword>
<dbReference type="FunFam" id="3.40.50.300:FF:000074">
    <property type="entry name" value="Multidrug resistance-associated protein 5 isoform 1"/>
    <property type="match status" value="1"/>
</dbReference>
<dbReference type="FunFam" id="1.20.1560.10:FF:000020">
    <property type="entry name" value="ABC metal ion transporter"/>
    <property type="match status" value="1"/>
</dbReference>
<keyword evidence="10" id="KW-1278">Translocase</keyword>
<feature type="transmembrane region" description="Helical" evidence="14">
    <location>
        <begin position="154"/>
        <end position="173"/>
    </location>
</feature>
<feature type="domain" description="ABC transporter" evidence="15">
    <location>
        <begin position="1289"/>
        <end position="1523"/>
    </location>
</feature>
<dbReference type="InterPro" id="IPR036640">
    <property type="entry name" value="ABC1_TM_sf"/>
</dbReference>
<evidence type="ECO:0000259" key="16">
    <source>
        <dbReference type="PROSITE" id="PS50929"/>
    </source>
</evidence>
<keyword evidence="7" id="KW-0677">Repeat</keyword>
<dbReference type="PROSITE" id="PS00211">
    <property type="entry name" value="ABC_TRANSPORTER_1"/>
    <property type="match status" value="2"/>
</dbReference>
<reference evidence="17 18" key="1">
    <citation type="submission" date="2020-12" db="EMBL/GenBank/DDBJ databases">
        <title>Metabolic potential, ecology and presence of endohyphal bacteria is reflected in genomic diversity of Mucoromycotina.</title>
        <authorList>
            <person name="Muszewska A."/>
            <person name="Okrasinska A."/>
            <person name="Steczkiewicz K."/>
            <person name="Drgas O."/>
            <person name="Orlowska M."/>
            <person name="Perlinska-Lenart U."/>
            <person name="Aleksandrzak-Piekarczyk T."/>
            <person name="Szatraj K."/>
            <person name="Zielenkiewicz U."/>
            <person name="Pilsyk S."/>
            <person name="Malc E."/>
            <person name="Mieczkowski P."/>
            <person name="Kruszewska J.S."/>
            <person name="Biernat P."/>
            <person name="Pawlowska J."/>
        </authorList>
    </citation>
    <scope>NUCLEOTIDE SEQUENCE [LARGE SCALE GENOMIC DNA]</scope>
    <source>
        <strain evidence="17 18">CBS 142.35</strain>
    </source>
</reference>
<feature type="domain" description="ABC transmembrane type-1" evidence="16">
    <location>
        <begin position="298"/>
        <end position="585"/>
    </location>
</feature>
<feature type="transmembrane region" description="Helical" evidence="14">
    <location>
        <begin position="442"/>
        <end position="461"/>
    </location>
</feature>
<dbReference type="Gene3D" id="3.40.50.300">
    <property type="entry name" value="P-loop containing nucleotide triphosphate hydrolases"/>
    <property type="match status" value="2"/>
</dbReference>
<organism evidence="17 18">
    <name type="scientific">Circinella minor</name>
    <dbReference type="NCBI Taxonomy" id="1195481"/>
    <lineage>
        <taxon>Eukaryota</taxon>
        <taxon>Fungi</taxon>
        <taxon>Fungi incertae sedis</taxon>
        <taxon>Mucoromycota</taxon>
        <taxon>Mucoromycotina</taxon>
        <taxon>Mucoromycetes</taxon>
        <taxon>Mucorales</taxon>
        <taxon>Lichtheimiaceae</taxon>
        <taxon>Circinella</taxon>
    </lineage>
</organism>
<proteinExistence type="inferred from homology"/>
<evidence type="ECO:0000256" key="5">
    <source>
        <dbReference type="ARBA" id="ARBA00022554"/>
    </source>
</evidence>
<comment type="caution">
    <text evidence="17">The sequence shown here is derived from an EMBL/GenBank/DDBJ whole genome shotgun (WGS) entry which is preliminary data.</text>
</comment>
<dbReference type="CDD" id="cd03244">
    <property type="entry name" value="ABCC_MRP_domain2"/>
    <property type="match status" value="1"/>
</dbReference>
<dbReference type="PANTHER" id="PTHR24223:SF443">
    <property type="entry name" value="MULTIDRUG-RESISTANCE LIKE PROTEIN 1, ISOFORM I"/>
    <property type="match status" value="1"/>
</dbReference>
<dbReference type="Gene3D" id="1.20.1560.10">
    <property type="entry name" value="ABC transporter type 1, transmembrane domain"/>
    <property type="match status" value="2"/>
</dbReference>
<keyword evidence="6 14" id="KW-0812">Transmembrane</keyword>
<dbReference type="EMBL" id="JAEPRB010000031">
    <property type="protein sequence ID" value="KAG2225213.1"/>
    <property type="molecule type" value="Genomic_DNA"/>
</dbReference>
<dbReference type="PANTHER" id="PTHR24223">
    <property type="entry name" value="ATP-BINDING CASSETTE SUB-FAMILY C"/>
    <property type="match status" value="1"/>
</dbReference>
<feature type="transmembrane region" description="Helical" evidence="14">
    <location>
        <begin position="93"/>
        <end position="112"/>
    </location>
</feature>
<dbReference type="Proteomes" id="UP000646827">
    <property type="component" value="Unassembled WGS sequence"/>
</dbReference>
<gene>
    <name evidence="17" type="ORF">INT45_009542</name>
</gene>
<feature type="transmembrane region" description="Helical" evidence="14">
    <location>
        <begin position="1089"/>
        <end position="1121"/>
    </location>
</feature>
<feature type="region of interest" description="Disordered" evidence="13">
    <location>
        <begin position="852"/>
        <end position="887"/>
    </location>
</feature>
<dbReference type="GO" id="GO:0016887">
    <property type="term" value="F:ATP hydrolysis activity"/>
    <property type="evidence" value="ECO:0007669"/>
    <property type="project" value="InterPro"/>
</dbReference>
<feature type="transmembrane region" description="Helical" evidence="14">
    <location>
        <begin position="53"/>
        <end position="72"/>
    </location>
</feature>
<dbReference type="SUPFAM" id="SSF90123">
    <property type="entry name" value="ABC transporter transmembrane region"/>
    <property type="match status" value="2"/>
</dbReference>
<feature type="transmembrane region" description="Helical" evidence="14">
    <location>
        <begin position="1197"/>
        <end position="1216"/>
    </location>
</feature>
<keyword evidence="5" id="KW-0926">Vacuole</keyword>
<feature type="compositionally biased region" description="Basic and acidic residues" evidence="13">
    <location>
        <begin position="872"/>
        <end position="887"/>
    </location>
</feature>
<evidence type="ECO:0000256" key="12">
    <source>
        <dbReference type="ARBA" id="ARBA00023136"/>
    </source>
</evidence>
<evidence type="ECO:0000259" key="15">
    <source>
        <dbReference type="PROSITE" id="PS50893"/>
    </source>
</evidence>
<keyword evidence="8" id="KW-0547">Nucleotide-binding</keyword>
<dbReference type="GO" id="GO:0042592">
    <property type="term" value="P:homeostatic process"/>
    <property type="evidence" value="ECO:0007669"/>
    <property type="project" value="UniProtKB-ARBA"/>
</dbReference>
<dbReference type="CDD" id="cd18595">
    <property type="entry name" value="ABC_6TM_MRP1_2_3_6_D1_like"/>
    <property type="match status" value="1"/>
</dbReference>
<evidence type="ECO:0000256" key="11">
    <source>
        <dbReference type="ARBA" id="ARBA00022989"/>
    </source>
</evidence>
<feature type="transmembrane region" description="Helical" evidence="14">
    <location>
        <begin position="536"/>
        <end position="569"/>
    </location>
</feature>
<dbReference type="InterPro" id="IPR027417">
    <property type="entry name" value="P-loop_NTPase"/>
</dbReference>
<dbReference type="SMART" id="SM00382">
    <property type="entry name" value="AAA"/>
    <property type="match status" value="2"/>
</dbReference>
<dbReference type="GO" id="GO:0140359">
    <property type="term" value="F:ABC-type transporter activity"/>
    <property type="evidence" value="ECO:0007669"/>
    <property type="project" value="InterPro"/>
</dbReference>
<keyword evidence="4" id="KW-0597">Phosphoprotein</keyword>